<dbReference type="InterPro" id="IPR036188">
    <property type="entry name" value="FAD/NAD-bd_sf"/>
</dbReference>
<evidence type="ECO:0000313" key="1">
    <source>
        <dbReference type="EMBL" id="CAF4369966.1"/>
    </source>
</evidence>
<dbReference type="Pfam" id="PF13450">
    <property type="entry name" value="NAD_binding_8"/>
    <property type="match status" value="1"/>
</dbReference>
<feature type="non-terminal residue" evidence="1">
    <location>
        <position position="1"/>
    </location>
</feature>
<gene>
    <name evidence="1" type="ORF">KXQ929_LOCUS49304</name>
</gene>
<reference evidence="1" key="1">
    <citation type="submission" date="2021-02" db="EMBL/GenBank/DDBJ databases">
        <authorList>
            <person name="Nowell W R."/>
        </authorList>
    </citation>
    <scope>NUCLEOTIDE SEQUENCE</scope>
</reference>
<name>A0A820MBS6_9BILA</name>
<protein>
    <submittedName>
        <fullName evidence="1">Uncharacterized protein</fullName>
    </submittedName>
</protein>
<accession>A0A820MBS6</accession>
<dbReference type="EMBL" id="CAJOBB010020723">
    <property type="protein sequence ID" value="CAF4369966.1"/>
    <property type="molecule type" value="Genomic_DNA"/>
</dbReference>
<evidence type="ECO:0000313" key="2">
    <source>
        <dbReference type="Proteomes" id="UP000663868"/>
    </source>
</evidence>
<dbReference type="Gene3D" id="3.50.50.60">
    <property type="entry name" value="FAD/NAD(P)-binding domain"/>
    <property type="match status" value="1"/>
</dbReference>
<proteinExistence type="predicted"/>
<sequence length="54" mass="5602">MEYRKVIIVGGGVAGLGAAKTLGPNVNYLLIEAQDYLGGRILTIDAAENVAVDV</sequence>
<dbReference type="AlphaFoldDB" id="A0A820MBS6"/>
<organism evidence="1 2">
    <name type="scientific">Adineta steineri</name>
    <dbReference type="NCBI Taxonomy" id="433720"/>
    <lineage>
        <taxon>Eukaryota</taxon>
        <taxon>Metazoa</taxon>
        <taxon>Spiralia</taxon>
        <taxon>Gnathifera</taxon>
        <taxon>Rotifera</taxon>
        <taxon>Eurotatoria</taxon>
        <taxon>Bdelloidea</taxon>
        <taxon>Adinetida</taxon>
        <taxon>Adinetidae</taxon>
        <taxon>Adineta</taxon>
    </lineage>
</organism>
<comment type="caution">
    <text evidence="1">The sequence shown here is derived from an EMBL/GenBank/DDBJ whole genome shotgun (WGS) entry which is preliminary data.</text>
</comment>
<dbReference type="SUPFAM" id="SSF51905">
    <property type="entry name" value="FAD/NAD(P)-binding domain"/>
    <property type="match status" value="1"/>
</dbReference>
<dbReference type="Proteomes" id="UP000663868">
    <property type="component" value="Unassembled WGS sequence"/>
</dbReference>